<reference evidence="1 2" key="1">
    <citation type="submission" date="2021-04" db="EMBL/GenBank/DDBJ databases">
        <authorList>
            <person name="Rodrigo-Torres L."/>
            <person name="Arahal R. D."/>
            <person name="Lucena T."/>
        </authorList>
    </citation>
    <scope>NUCLEOTIDE SEQUENCE [LARGE SCALE GENOMIC DNA]</scope>
    <source>
        <strain evidence="1 2">CECT 9623</strain>
    </source>
</reference>
<evidence type="ECO:0008006" key="3">
    <source>
        <dbReference type="Google" id="ProtNLM"/>
    </source>
</evidence>
<organism evidence="1 2">
    <name type="scientific">Dyadobacter linearis</name>
    <dbReference type="NCBI Taxonomy" id="2823330"/>
    <lineage>
        <taxon>Bacteria</taxon>
        <taxon>Pseudomonadati</taxon>
        <taxon>Bacteroidota</taxon>
        <taxon>Cytophagia</taxon>
        <taxon>Cytophagales</taxon>
        <taxon>Spirosomataceae</taxon>
        <taxon>Dyadobacter</taxon>
    </lineage>
</organism>
<protein>
    <recommendedName>
        <fullName evidence="3">Error-prone repair protein ImuA</fullName>
    </recommendedName>
</protein>
<dbReference type="Proteomes" id="UP000679725">
    <property type="component" value="Unassembled WGS sequence"/>
</dbReference>
<dbReference type="EMBL" id="CAJRAU010000001">
    <property type="protein sequence ID" value="CAG5068130.1"/>
    <property type="molecule type" value="Genomic_DNA"/>
</dbReference>
<evidence type="ECO:0000313" key="2">
    <source>
        <dbReference type="Proteomes" id="UP000679725"/>
    </source>
</evidence>
<dbReference type="PIRSF" id="PIRSF034285">
    <property type="entry name" value="UCP034285"/>
    <property type="match status" value="1"/>
</dbReference>
<accession>A0ABM8UKV7</accession>
<keyword evidence="2" id="KW-1185">Reference proteome</keyword>
<name>A0ABM8UKV7_9BACT</name>
<gene>
    <name evidence="1" type="ORF">DYBT9623_00859</name>
</gene>
<evidence type="ECO:0000313" key="1">
    <source>
        <dbReference type="EMBL" id="CAG5068130.1"/>
    </source>
</evidence>
<proteinExistence type="predicted"/>
<dbReference type="InterPro" id="IPR017026">
    <property type="entry name" value="ImuA"/>
</dbReference>
<dbReference type="InterPro" id="IPR027417">
    <property type="entry name" value="P-loop_NTPase"/>
</dbReference>
<comment type="caution">
    <text evidence="1">The sequence shown here is derived from an EMBL/GenBank/DDBJ whole genome shotgun (WGS) entry which is preliminary data.</text>
</comment>
<sequence length="266" mass="29611">MRFVIIGIIFVMLKISLLNSSMNNLVNKSEMLEKLRNDILSFQGYRAPIDGQRTDFGLGPIEAAFPNHTFPTGAVHEFISDSEEGGAATSGFMATLLGTLMRKGGFCLWISINRTIFPPGLAFFGVEPHRIIFVDLKKEQDLLWAIEESLKCKAVAAVVGEIKEITLTESRRLQLAVEQSRVTGLIHRANPRSMNTLASVSKWRITPIPSQLEDGMPGVGHPRWNVKLMKVRNGEPGEWDVEWSGKFSHIKKAVPAQENKDLLQTG</sequence>
<dbReference type="SUPFAM" id="SSF52540">
    <property type="entry name" value="P-loop containing nucleoside triphosphate hydrolases"/>
    <property type="match status" value="1"/>
</dbReference>
<dbReference type="Gene3D" id="3.40.50.300">
    <property type="entry name" value="P-loop containing nucleotide triphosphate hydrolases"/>
    <property type="match status" value="1"/>
</dbReference>